<keyword evidence="5" id="KW-1133">Transmembrane helix</keyword>
<keyword evidence="3" id="KW-0964">Secreted</keyword>
<reference evidence="6" key="1">
    <citation type="submission" date="2025-08" db="UniProtKB">
        <authorList>
            <consortium name="Ensembl"/>
        </authorList>
    </citation>
    <scope>IDENTIFICATION</scope>
</reference>
<keyword evidence="5" id="KW-0812">Transmembrane</keyword>
<evidence type="ECO:0000313" key="7">
    <source>
        <dbReference type="Proteomes" id="UP000694559"/>
    </source>
</evidence>
<dbReference type="Pfam" id="PF05825">
    <property type="entry name" value="PSP94"/>
    <property type="match status" value="1"/>
</dbReference>
<evidence type="ECO:0000256" key="2">
    <source>
        <dbReference type="ARBA" id="ARBA00010352"/>
    </source>
</evidence>
<dbReference type="InterPro" id="IPR008735">
    <property type="entry name" value="PSP94"/>
</dbReference>
<dbReference type="AlphaFoldDB" id="A0A8C6VKG2"/>
<dbReference type="Proteomes" id="UP000694559">
    <property type="component" value="Unplaced"/>
</dbReference>
<evidence type="ECO:0000313" key="6">
    <source>
        <dbReference type="Ensembl" id="ENSNNAP00000006291.1"/>
    </source>
</evidence>
<feature type="transmembrane region" description="Helical" evidence="5">
    <location>
        <begin position="21"/>
        <end position="41"/>
    </location>
</feature>
<evidence type="ECO:0000256" key="1">
    <source>
        <dbReference type="ARBA" id="ARBA00004613"/>
    </source>
</evidence>
<dbReference type="Ensembl" id="ENSNNAT00000006574.1">
    <property type="protein sequence ID" value="ENSNNAP00000006291.1"/>
    <property type="gene ID" value="ENSNNAG00000004239.1"/>
</dbReference>
<keyword evidence="4" id="KW-1015">Disulfide bond</keyword>
<keyword evidence="5" id="KW-0472">Membrane</keyword>
<dbReference type="GeneTree" id="ENSGT00960000189547"/>
<evidence type="ECO:0000256" key="3">
    <source>
        <dbReference type="ARBA" id="ARBA00022525"/>
    </source>
</evidence>
<keyword evidence="7" id="KW-1185">Reference proteome</keyword>
<dbReference type="OrthoDB" id="6076852at2759"/>
<name>A0A8C6VKG2_NAJNA</name>
<dbReference type="GO" id="GO:0005576">
    <property type="term" value="C:extracellular region"/>
    <property type="evidence" value="ECO:0007669"/>
    <property type="project" value="UniProtKB-SubCell"/>
</dbReference>
<dbReference type="Gene3D" id="2.60.40.1900">
    <property type="entry name" value="Beta-microseminoprotein (PSP94) domain"/>
    <property type="match status" value="1"/>
</dbReference>
<protein>
    <submittedName>
        <fullName evidence="6">Uncharacterized protein</fullName>
    </submittedName>
</protein>
<sequence length="173" mass="19482">PCSSNADEITSPKQTQIIYKANVLLLAVAILTKFSLSIFFLNCTTVSLGLCINWRSRFLADLREKCCSLCFLPAKRFLGLPRSQDGKLVMPSTCVDGHDQRQHLIGSTWNTAGCLRCECRRDEMSCCHRFGDIGKVQGCTSVVNPVTCEYEHYRIDDPSQRCIVRPLDMDKPE</sequence>
<comment type="similarity">
    <text evidence="2">Belongs to the beta-microseminoprotein family.</text>
</comment>
<evidence type="ECO:0000256" key="4">
    <source>
        <dbReference type="ARBA" id="ARBA00023157"/>
    </source>
</evidence>
<proteinExistence type="inferred from homology"/>
<comment type="subcellular location">
    <subcellularLocation>
        <location evidence="1">Secreted</location>
    </subcellularLocation>
</comment>
<evidence type="ECO:0000256" key="5">
    <source>
        <dbReference type="SAM" id="Phobius"/>
    </source>
</evidence>
<organism evidence="6 7">
    <name type="scientific">Naja naja</name>
    <name type="common">Indian cobra</name>
    <dbReference type="NCBI Taxonomy" id="35670"/>
    <lineage>
        <taxon>Eukaryota</taxon>
        <taxon>Metazoa</taxon>
        <taxon>Chordata</taxon>
        <taxon>Craniata</taxon>
        <taxon>Vertebrata</taxon>
        <taxon>Euteleostomi</taxon>
        <taxon>Lepidosauria</taxon>
        <taxon>Squamata</taxon>
        <taxon>Bifurcata</taxon>
        <taxon>Unidentata</taxon>
        <taxon>Episquamata</taxon>
        <taxon>Toxicofera</taxon>
        <taxon>Serpentes</taxon>
        <taxon>Colubroidea</taxon>
        <taxon>Elapidae</taxon>
        <taxon>Elapinae</taxon>
        <taxon>Naja</taxon>
    </lineage>
</organism>
<accession>A0A8C6VKG2</accession>
<reference evidence="6" key="2">
    <citation type="submission" date="2025-09" db="UniProtKB">
        <authorList>
            <consortium name="Ensembl"/>
        </authorList>
    </citation>
    <scope>IDENTIFICATION</scope>
</reference>